<dbReference type="SUPFAM" id="SSF51735">
    <property type="entry name" value="NAD(P)-binding Rossmann-fold domains"/>
    <property type="match status" value="1"/>
</dbReference>
<evidence type="ECO:0000256" key="3">
    <source>
        <dbReference type="RuleBase" id="RU000397"/>
    </source>
</evidence>
<comment type="similarity">
    <text evidence="1 3">Belongs to the glyceraldehyde-3-phosphate dehydrogenase family.</text>
</comment>
<dbReference type="InterPro" id="IPR020829">
    <property type="entry name" value="GlycerAld_3-P_DH_cat"/>
</dbReference>
<dbReference type="NCBIfam" id="NF006139">
    <property type="entry name" value="PRK08289.1"/>
    <property type="match status" value="1"/>
</dbReference>
<dbReference type="Gene3D" id="3.30.360.10">
    <property type="entry name" value="Dihydrodipicolinate Reductase, domain 2"/>
    <property type="match status" value="1"/>
</dbReference>
<dbReference type="InterPro" id="IPR036291">
    <property type="entry name" value="NAD(P)-bd_dom_sf"/>
</dbReference>
<dbReference type="PANTHER" id="PTHR43454">
    <property type="entry name" value="GLYCERALDEHYDE-3-PHOSPHATE DEHYDROGENASE"/>
    <property type="match status" value="1"/>
</dbReference>
<sequence>MSTITNYEKEVVNQAQVRRATVEFINIVNDLWYDKSIELVLFRNPLVDKRASEVLNLIDYAKEFVAKPITIEDALEIAKAIQSIDLPPSKLDIGKLAYEFHLQDDASADKVVFVKEQLKDATEAENIQPKDVVLYGFGRIGRLLARELSSKMGKGSQLRLRAVVTRGKIDQTVLEKRASLLSVDSVHGDFLGTVQVDADNNALIINGTTVYMISAAQPEDIDYTQYGINDALIIDNTGAFRDEEALNRHLKGKGASKVLLTAPGAGVPNIVHGVNHGENNPDNVDVFSAASCTTNAITPVLSVLEDNFGIKKGHLETIHAYTNDQNLVDNMHKKYRRGRAAALNMVITETGAGKAVAKALPALAGKLTSSAIRVPVPNGSLAILNLQLKTPATVESVNAIMKQYALEGDLVEQIQYSLSNELVSSDIVGTTAPSIFDSKATIADGDTIVIYVWYDNEYGYSHQVMRLAKHIAKVRRYTYY</sequence>
<evidence type="ECO:0000256" key="2">
    <source>
        <dbReference type="ARBA" id="ARBA00023002"/>
    </source>
</evidence>
<dbReference type="OrthoDB" id="9803304at2"/>
<reference evidence="5 6" key="1">
    <citation type="submission" date="2018-08" db="EMBL/GenBank/DDBJ databases">
        <title>Genomic Encyclopedia of Type Strains, Phase IV (KMG-IV): sequencing the most valuable type-strain genomes for metagenomic binning, comparative biology and taxonomic classification.</title>
        <authorList>
            <person name="Goeker M."/>
        </authorList>
    </citation>
    <scope>NUCLEOTIDE SEQUENCE [LARGE SCALE GENOMIC DNA]</scope>
    <source>
        <strain evidence="5 6">DSM 18841</strain>
    </source>
</reference>
<protein>
    <submittedName>
        <fullName evidence="5">Glyceraldehyde 3-phosphate dehydrogenase</fullName>
    </submittedName>
</protein>
<evidence type="ECO:0000256" key="1">
    <source>
        <dbReference type="ARBA" id="ARBA00007406"/>
    </source>
</evidence>
<dbReference type="Proteomes" id="UP000256884">
    <property type="component" value="Unassembled WGS sequence"/>
</dbReference>
<evidence type="ECO:0000259" key="4">
    <source>
        <dbReference type="SMART" id="SM00846"/>
    </source>
</evidence>
<evidence type="ECO:0000313" key="6">
    <source>
        <dbReference type="Proteomes" id="UP000256884"/>
    </source>
</evidence>
<accession>A0A3E0HVZ4</accession>
<dbReference type="RefSeq" id="WP_115901163.1">
    <property type="nucleotide sequence ID" value="NZ_QUNS01000004.1"/>
</dbReference>
<dbReference type="InterPro" id="IPR020830">
    <property type="entry name" value="GlycerAld_3-P_DH_AS"/>
</dbReference>
<dbReference type="InterPro" id="IPR020831">
    <property type="entry name" value="GlycerAld/Erythrose_P_DH"/>
</dbReference>
<dbReference type="PRINTS" id="PR00078">
    <property type="entry name" value="G3PDHDRGNASE"/>
</dbReference>
<name>A0A3E0HVZ4_9FLAO</name>
<comment type="caution">
    <text evidence="5">The sequence shown here is derived from an EMBL/GenBank/DDBJ whole genome shotgun (WGS) entry which is preliminary data.</text>
</comment>
<dbReference type="GO" id="GO:0016620">
    <property type="term" value="F:oxidoreductase activity, acting on the aldehyde or oxo group of donors, NAD or NADP as acceptor"/>
    <property type="evidence" value="ECO:0007669"/>
    <property type="project" value="InterPro"/>
</dbReference>
<dbReference type="SMART" id="SM00846">
    <property type="entry name" value="Gp_dh_N"/>
    <property type="match status" value="1"/>
</dbReference>
<dbReference type="InterPro" id="IPR020828">
    <property type="entry name" value="GlycerAld_3-P_DH_NAD(P)-bd"/>
</dbReference>
<dbReference type="PANTHER" id="PTHR43454:SF1">
    <property type="entry name" value="GLYCERALDEHYDE 3-PHOSPHATE DEHYDROGENASE NAD(P) BINDING DOMAIN-CONTAINING PROTEIN"/>
    <property type="match status" value="1"/>
</dbReference>
<organism evidence="5 6">
    <name type="scientific">Tenacibaculum gallaicum</name>
    <dbReference type="NCBI Taxonomy" id="561505"/>
    <lineage>
        <taxon>Bacteria</taxon>
        <taxon>Pseudomonadati</taxon>
        <taxon>Bacteroidota</taxon>
        <taxon>Flavobacteriia</taxon>
        <taxon>Flavobacteriales</taxon>
        <taxon>Flavobacteriaceae</taxon>
        <taxon>Tenacibaculum</taxon>
    </lineage>
</organism>
<dbReference type="CDD" id="cd05214">
    <property type="entry name" value="GAPDH_I_N"/>
    <property type="match status" value="1"/>
</dbReference>
<dbReference type="Pfam" id="PF00044">
    <property type="entry name" value="Gp_dh_N"/>
    <property type="match status" value="1"/>
</dbReference>
<keyword evidence="6" id="KW-1185">Reference proteome</keyword>
<dbReference type="Gene3D" id="3.40.50.720">
    <property type="entry name" value="NAD(P)-binding Rossmann-like Domain"/>
    <property type="match status" value="1"/>
</dbReference>
<proteinExistence type="inferred from homology"/>
<feature type="domain" description="Glyceraldehyde 3-phosphate dehydrogenase NAD(P) binding" evidence="4">
    <location>
        <begin position="130"/>
        <end position="292"/>
    </location>
</feature>
<evidence type="ECO:0000313" key="5">
    <source>
        <dbReference type="EMBL" id="REH50571.1"/>
    </source>
</evidence>
<dbReference type="Pfam" id="PF02800">
    <property type="entry name" value="Gp_dh_C"/>
    <property type="match status" value="1"/>
</dbReference>
<dbReference type="SUPFAM" id="SSF55347">
    <property type="entry name" value="Glyceraldehyde-3-phosphate dehydrogenase-like, C-terminal domain"/>
    <property type="match status" value="1"/>
</dbReference>
<gene>
    <name evidence="5" type="ORF">C7448_104183</name>
</gene>
<dbReference type="EMBL" id="QUNS01000004">
    <property type="protein sequence ID" value="REH50571.1"/>
    <property type="molecule type" value="Genomic_DNA"/>
</dbReference>
<dbReference type="AlphaFoldDB" id="A0A3E0HVZ4"/>
<dbReference type="CDD" id="cd18126">
    <property type="entry name" value="GAPDH_I_C"/>
    <property type="match status" value="1"/>
</dbReference>
<dbReference type="GO" id="GO:0051287">
    <property type="term" value="F:NAD binding"/>
    <property type="evidence" value="ECO:0007669"/>
    <property type="project" value="InterPro"/>
</dbReference>
<dbReference type="FunFam" id="3.30.360.10:FF:000002">
    <property type="entry name" value="Glyceraldehyde-3-phosphate dehydrogenase"/>
    <property type="match status" value="1"/>
</dbReference>
<keyword evidence="2" id="KW-0560">Oxidoreductase</keyword>
<dbReference type="PROSITE" id="PS00071">
    <property type="entry name" value="GAPDH"/>
    <property type="match status" value="1"/>
</dbReference>